<evidence type="ECO:0000256" key="8">
    <source>
        <dbReference type="ARBA" id="ARBA00022989"/>
    </source>
</evidence>
<reference evidence="17" key="1">
    <citation type="submission" date="2025-08" db="UniProtKB">
        <authorList>
            <consortium name="RefSeq"/>
        </authorList>
    </citation>
    <scope>IDENTIFICATION</scope>
</reference>
<keyword evidence="6 15" id="KW-0812">Transmembrane</keyword>
<protein>
    <recommendedName>
        <fullName evidence="4 15">Very-long-chain (3R)-3-hydroxyacyl-CoA dehydratase</fullName>
        <ecNumber evidence="4 15">4.2.1.134</ecNumber>
    </recommendedName>
</protein>
<comment type="catalytic activity">
    <reaction evidence="13">
        <text>(3R)-hydroxyhexadecanoyl-CoA = (2E)-hexadecenoyl-CoA + H2O</text>
        <dbReference type="Rhea" id="RHEA:39159"/>
        <dbReference type="ChEBI" id="CHEBI:15377"/>
        <dbReference type="ChEBI" id="CHEBI:61526"/>
        <dbReference type="ChEBI" id="CHEBI:74278"/>
    </reaction>
    <physiologicalReaction direction="left-to-right" evidence="13">
        <dbReference type="Rhea" id="RHEA:39160"/>
    </physiologicalReaction>
</comment>
<comment type="pathway">
    <text evidence="2 15">Lipid metabolism; fatty acid biosynthesis.</text>
</comment>
<evidence type="ECO:0000313" key="17">
    <source>
        <dbReference type="RefSeq" id="XP_015264046.1"/>
    </source>
</evidence>
<evidence type="ECO:0000256" key="2">
    <source>
        <dbReference type="ARBA" id="ARBA00005194"/>
    </source>
</evidence>
<evidence type="ECO:0000256" key="9">
    <source>
        <dbReference type="ARBA" id="ARBA00023098"/>
    </source>
</evidence>
<feature type="transmembrane region" description="Helical" evidence="15">
    <location>
        <begin position="156"/>
        <end position="175"/>
    </location>
</feature>
<comment type="catalytic activity">
    <reaction evidence="14">
        <text>a very-long-chain (3R)-3-hydroxyacyl-CoA = a very-long-chain (2E)-enoyl-CoA + H2O</text>
        <dbReference type="Rhea" id="RHEA:45812"/>
        <dbReference type="ChEBI" id="CHEBI:15377"/>
        <dbReference type="ChEBI" id="CHEBI:83728"/>
        <dbReference type="ChEBI" id="CHEBI:85440"/>
        <dbReference type="EC" id="4.2.1.134"/>
    </reaction>
    <physiologicalReaction direction="left-to-right" evidence="14">
        <dbReference type="Rhea" id="RHEA:45813"/>
    </physiologicalReaction>
</comment>
<dbReference type="PANTHER" id="PTHR11035:SF16">
    <property type="entry name" value="VERY-LONG-CHAIN (3R)-3-HYDROXYACYL-COA DEHYDRATASE 4"/>
    <property type="match status" value="1"/>
</dbReference>
<sequence length="241" mass="27972">MPEGSSSLQQMKQEPLSKAVAMDTYYMFSYYLIQFCGHSWTFTNMIMRFLSFGEDSVADTFYSIGLVMRICQSLSILELLHVFLGIEKDRFFPRLLQITERIIILFVVIASQEEVQGKFVVCLLFFLWSFLDVVRYTYCMLAVIGIHFQGLTQLNYVLWILLYPLSVLAEAFAIYESLPHFETSGTYSIKLPLPFAVPIYFPYILKMYMVTLFGGMCFIVRHLDTEWNAHLRCCNSKAKSS</sequence>
<keyword evidence="7 15" id="KW-0276">Fatty acid metabolism</keyword>
<keyword evidence="15" id="KW-0256">Endoplasmic reticulum</keyword>
<keyword evidence="16" id="KW-1185">Reference proteome</keyword>
<evidence type="ECO:0000256" key="11">
    <source>
        <dbReference type="ARBA" id="ARBA00023160"/>
    </source>
</evidence>
<keyword evidence="10 15" id="KW-0472">Membrane</keyword>
<dbReference type="PANTHER" id="PTHR11035">
    <property type="entry name" value="VERY-LONG-CHAIN (3R)-3-HYDROXYACYL-COA DEHYDRATASE"/>
    <property type="match status" value="1"/>
</dbReference>
<name>A0ABM1JRF9_GEKJA</name>
<feature type="transmembrane region" description="Helical" evidence="15">
    <location>
        <begin position="20"/>
        <end position="41"/>
    </location>
</feature>
<feature type="transmembrane region" description="Helical" evidence="15">
    <location>
        <begin position="123"/>
        <end position="144"/>
    </location>
</feature>
<comment type="caution">
    <text evidence="15">Lacks conserved residue(s) required for the propagation of feature annotation.</text>
</comment>
<keyword evidence="12 15" id="KW-0456">Lyase</keyword>
<comment type="similarity">
    <text evidence="3 15">Belongs to the very long-chain fatty acids dehydratase HACD family.</text>
</comment>
<evidence type="ECO:0000256" key="4">
    <source>
        <dbReference type="ARBA" id="ARBA00013122"/>
    </source>
</evidence>
<dbReference type="GeneID" id="107108159"/>
<dbReference type="Proteomes" id="UP000694871">
    <property type="component" value="Unplaced"/>
</dbReference>
<feature type="transmembrane region" description="Helical" evidence="15">
    <location>
        <begin position="195"/>
        <end position="220"/>
    </location>
</feature>
<keyword evidence="5 15" id="KW-0444">Lipid biosynthesis</keyword>
<evidence type="ECO:0000256" key="1">
    <source>
        <dbReference type="ARBA" id="ARBA00004141"/>
    </source>
</evidence>
<gene>
    <name evidence="17" type="primary">HACD4</name>
</gene>
<dbReference type="Pfam" id="PF04387">
    <property type="entry name" value="PTPLA"/>
    <property type="match status" value="1"/>
</dbReference>
<proteinExistence type="inferred from homology"/>
<evidence type="ECO:0000256" key="13">
    <source>
        <dbReference type="ARBA" id="ARBA00023688"/>
    </source>
</evidence>
<evidence type="ECO:0000256" key="7">
    <source>
        <dbReference type="ARBA" id="ARBA00022832"/>
    </source>
</evidence>
<keyword evidence="8 15" id="KW-1133">Transmembrane helix</keyword>
<evidence type="ECO:0000256" key="14">
    <source>
        <dbReference type="ARBA" id="ARBA00023727"/>
    </source>
</evidence>
<organism evidence="16 17">
    <name type="scientific">Gekko japonicus</name>
    <name type="common">Schlegel's Japanese gecko</name>
    <dbReference type="NCBI Taxonomy" id="146911"/>
    <lineage>
        <taxon>Eukaryota</taxon>
        <taxon>Metazoa</taxon>
        <taxon>Chordata</taxon>
        <taxon>Craniata</taxon>
        <taxon>Vertebrata</taxon>
        <taxon>Euteleostomi</taxon>
        <taxon>Lepidosauria</taxon>
        <taxon>Squamata</taxon>
        <taxon>Bifurcata</taxon>
        <taxon>Gekkota</taxon>
        <taxon>Gekkonidae</taxon>
        <taxon>Gekkoninae</taxon>
        <taxon>Gekko</taxon>
    </lineage>
</organism>
<dbReference type="EC" id="4.2.1.134" evidence="4 15"/>
<keyword evidence="11 15" id="KW-0275">Fatty acid biosynthesis</keyword>
<keyword evidence="9 15" id="KW-0443">Lipid metabolism</keyword>
<comment type="function">
    <text evidence="15">Catalyzes the third of the four reactions of the long-chain fatty acids elongation cycle. This endoplasmic reticulum-bound enzymatic process, allows the addition of two carbons to the chain of long- and very long-chain fatty acids/VLCFAs per cycle. This enzyme catalyzes the dehydration of the 3-hydroxyacyl-CoA intermediate into trans-2,3-enoyl-CoA, within each cycle of fatty acid elongation. Thereby, it participates to the production of VLCFAs of different chain lengths that are involved in multiple biological processes as precursors of membrane lipids and lipid mediators.</text>
</comment>
<comment type="subcellular location">
    <subcellularLocation>
        <location evidence="15">Endoplasmic reticulum membrane</location>
        <topology evidence="15">Multi-pass membrane protein</topology>
    </subcellularLocation>
    <subcellularLocation>
        <location evidence="1">Membrane</location>
        <topology evidence="1">Multi-pass membrane protein</topology>
    </subcellularLocation>
</comment>
<evidence type="ECO:0000256" key="3">
    <source>
        <dbReference type="ARBA" id="ARBA00007811"/>
    </source>
</evidence>
<dbReference type="InterPro" id="IPR007482">
    <property type="entry name" value="Tyr_Pase-like_PTPLA"/>
</dbReference>
<evidence type="ECO:0000256" key="10">
    <source>
        <dbReference type="ARBA" id="ARBA00023136"/>
    </source>
</evidence>
<accession>A0ABM1JRF9</accession>
<dbReference type="RefSeq" id="XP_015264046.1">
    <property type="nucleotide sequence ID" value="XM_015408560.1"/>
</dbReference>
<evidence type="ECO:0000256" key="6">
    <source>
        <dbReference type="ARBA" id="ARBA00022692"/>
    </source>
</evidence>
<evidence type="ECO:0000256" key="15">
    <source>
        <dbReference type="RuleBase" id="RU363109"/>
    </source>
</evidence>
<evidence type="ECO:0000313" key="16">
    <source>
        <dbReference type="Proteomes" id="UP000694871"/>
    </source>
</evidence>
<evidence type="ECO:0000256" key="5">
    <source>
        <dbReference type="ARBA" id="ARBA00022516"/>
    </source>
</evidence>
<evidence type="ECO:0000256" key="12">
    <source>
        <dbReference type="ARBA" id="ARBA00023239"/>
    </source>
</evidence>